<dbReference type="GeneID" id="11493463"/>
<sequence length="230" mass="26606">MFSDDITIIAIENNKWSQPIQTAQRNHCLSILMSDQTNEWQPSSDPPSESRYPFSSPVRKFSHTPERHSNNTNKRDCLTSDSKGKSSIVDDILDRRRNRYTDDNIITSSPTSSTSKSRADKKHEKMNLLRDNQRQEKLVSIRGGLDKMEQFVMEGERLREIESLKQEAEIHAIPTSYIDEFEQESASEDEEENVSDDSDELEDDELIRMLELQEGYEKELEKLMSDLSVA</sequence>
<dbReference type="AlphaFoldDB" id="G0W3C9"/>
<feature type="compositionally biased region" description="Basic and acidic residues" evidence="1">
    <location>
        <begin position="117"/>
        <end position="127"/>
    </location>
</feature>
<dbReference type="OMA" id="MESERSH"/>
<dbReference type="KEGG" id="ndi:NDAI_0A01590"/>
<evidence type="ECO:0000313" key="3">
    <source>
        <dbReference type="Proteomes" id="UP000000689"/>
    </source>
</evidence>
<dbReference type="Proteomes" id="UP000000689">
    <property type="component" value="Chromosome 1"/>
</dbReference>
<keyword evidence="3" id="KW-1185">Reference proteome</keyword>
<proteinExistence type="predicted"/>
<evidence type="ECO:0000313" key="2">
    <source>
        <dbReference type="EMBL" id="CCD22317.1"/>
    </source>
</evidence>
<feature type="region of interest" description="Disordered" evidence="1">
    <location>
        <begin position="179"/>
        <end position="203"/>
    </location>
</feature>
<feature type="compositionally biased region" description="Basic and acidic residues" evidence="1">
    <location>
        <begin position="63"/>
        <end position="84"/>
    </location>
</feature>
<reference evidence="2 3" key="1">
    <citation type="journal article" date="2011" name="Proc. Natl. Acad. Sci. U.S.A.">
        <title>Evolutionary erosion of yeast sex chromosomes by mating-type switching accidents.</title>
        <authorList>
            <person name="Gordon J.L."/>
            <person name="Armisen D."/>
            <person name="Proux-Wera E."/>
            <person name="Oheigeartaigh S.S."/>
            <person name="Byrne K.P."/>
            <person name="Wolfe K.H."/>
        </authorList>
    </citation>
    <scope>NUCLEOTIDE SEQUENCE [LARGE SCALE GENOMIC DNA]</scope>
    <source>
        <strain evidence="3">ATCC 10597 / BCRC 20456 / CBS 421 / NBRC 0211 / NRRL Y-12639</strain>
    </source>
</reference>
<name>G0W3C9_NAUDC</name>
<dbReference type="EMBL" id="HE580267">
    <property type="protein sequence ID" value="CCD22317.1"/>
    <property type="molecule type" value="Genomic_DNA"/>
</dbReference>
<feature type="compositionally biased region" description="Low complexity" evidence="1">
    <location>
        <begin position="107"/>
        <end position="116"/>
    </location>
</feature>
<dbReference type="HOGENOM" id="CLU_1205058_0_0_1"/>
<evidence type="ECO:0000256" key="1">
    <source>
        <dbReference type="SAM" id="MobiDB-lite"/>
    </source>
</evidence>
<accession>G0W3C9</accession>
<protein>
    <submittedName>
        <fullName evidence="2">Uncharacterized protein</fullName>
    </submittedName>
</protein>
<dbReference type="OrthoDB" id="4070576at2759"/>
<feature type="compositionally biased region" description="Polar residues" evidence="1">
    <location>
        <begin position="37"/>
        <end position="47"/>
    </location>
</feature>
<feature type="region of interest" description="Disordered" evidence="1">
    <location>
        <begin position="37"/>
        <end position="127"/>
    </location>
</feature>
<gene>
    <name evidence="2" type="primary">NDAI0A01590</name>
    <name evidence="2" type="ordered locus">NDAI_0A01590</name>
</gene>
<feature type="compositionally biased region" description="Basic and acidic residues" evidence="1">
    <location>
        <begin position="92"/>
        <end position="102"/>
    </location>
</feature>
<dbReference type="RefSeq" id="XP_003667560.1">
    <property type="nucleotide sequence ID" value="XM_003667512.1"/>
</dbReference>
<organism evidence="2 3">
    <name type="scientific">Naumovozyma dairenensis (strain ATCC 10597 / BCRC 20456 / CBS 421 / NBRC 0211 / NRRL Y-12639)</name>
    <name type="common">Saccharomyces dairenensis</name>
    <dbReference type="NCBI Taxonomy" id="1071378"/>
    <lineage>
        <taxon>Eukaryota</taxon>
        <taxon>Fungi</taxon>
        <taxon>Dikarya</taxon>
        <taxon>Ascomycota</taxon>
        <taxon>Saccharomycotina</taxon>
        <taxon>Saccharomycetes</taxon>
        <taxon>Saccharomycetales</taxon>
        <taxon>Saccharomycetaceae</taxon>
        <taxon>Naumovozyma</taxon>
    </lineage>
</organism>
<dbReference type="eggNOG" id="ENOG502S9AV">
    <property type="taxonomic scope" value="Eukaryota"/>
</dbReference>